<dbReference type="Proteomes" id="UP000198287">
    <property type="component" value="Unassembled WGS sequence"/>
</dbReference>
<sequence length="613" mass="70361">MITYGISLILLFAQYTQPHQECHFVTRYYNISNIVDAWIGYFSEKKPNSSFFTTATMLSSSGARNFSKVYKKLIRFGSDCEAVVIYDFTYHTQDDMASIFKPIYNSVTGIFLLMWSKPGKPSIYYHNWKVQPSLIYIFSPGERFPNFYFSKSRLEGQDYEKIPLSISTLDVLTRKWRPVENQKWRPVLVLQQDENCLPTKTIFNYRKSAKPCKTDTRLIHFVAGRLNFTLMTPADPLASTVRTGLIVLNVNPSRNDSEVTFTEFMNNYYKDVQIDVIYCQKYSRLKRSFSVWLSPYGKLVWVFLLGSIIALALAGKGLGDGKLLFNEMYLLLSIIFRQPCRTIPARYLLFTLLGIVIPSVYESFITGNLISPNIPDRIRNVGEFFRLHIHRGIFGYMVTERDDYNPFHNDASIAEDFKKHGVRDKLNLFSHVNDELELSDYYYEYLVGEDGTDVPVGLASSGDAWVNGCLLNYYKYVIERKNESGGYSYSCNSFPIGGKTPTLAIYAVEFLHTAHIVHLSAMEGGFLSIWNSLQKVWLGRRGQEHANMLGGNSSSISDEDVLSQSLVTLKNLQTFFIMWTVLIGCSFVVCIIYWLKSLIMGCVVFRIVHRLYV</sequence>
<feature type="transmembrane region" description="Helical" evidence="1">
    <location>
        <begin position="575"/>
        <end position="595"/>
    </location>
</feature>
<reference evidence="3 4" key="1">
    <citation type="submission" date="2015-12" db="EMBL/GenBank/DDBJ databases">
        <title>The genome of Folsomia candida.</title>
        <authorList>
            <person name="Faddeeva A."/>
            <person name="Derks M.F."/>
            <person name="Anvar Y."/>
            <person name="Smit S."/>
            <person name="Van Straalen N."/>
            <person name="Roelofs D."/>
        </authorList>
    </citation>
    <scope>NUCLEOTIDE SEQUENCE [LARGE SCALE GENOMIC DNA]</scope>
    <source>
        <strain evidence="3 4">VU population</strain>
        <tissue evidence="3">Whole body</tissue>
    </source>
</reference>
<accession>A0A226DLK9</accession>
<feature type="transmembrane region" description="Helical" evidence="1">
    <location>
        <begin position="347"/>
        <end position="370"/>
    </location>
</feature>
<evidence type="ECO:0000256" key="1">
    <source>
        <dbReference type="SAM" id="Phobius"/>
    </source>
</evidence>
<evidence type="ECO:0000313" key="3">
    <source>
        <dbReference type="EMBL" id="OXA46069.1"/>
    </source>
</evidence>
<name>A0A226DLK9_FOLCA</name>
<keyword evidence="1" id="KW-1133">Transmembrane helix</keyword>
<keyword evidence="1" id="KW-0472">Membrane</keyword>
<dbReference type="EMBL" id="LNIX01000016">
    <property type="protein sequence ID" value="OXA46069.1"/>
    <property type="molecule type" value="Genomic_DNA"/>
</dbReference>
<feature type="signal peptide" evidence="2">
    <location>
        <begin position="1"/>
        <end position="18"/>
    </location>
</feature>
<keyword evidence="4" id="KW-1185">Reference proteome</keyword>
<keyword evidence="1" id="KW-0812">Transmembrane</keyword>
<organism evidence="3 4">
    <name type="scientific">Folsomia candida</name>
    <name type="common">Springtail</name>
    <dbReference type="NCBI Taxonomy" id="158441"/>
    <lineage>
        <taxon>Eukaryota</taxon>
        <taxon>Metazoa</taxon>
        <taxon>Ecdysozoa</taxon>
        <taxon>Arthropoda</taxon>
        <taxon>Hexapoda</taxon>
        <taxon>Collembola</taxon>
        <taxon>Entomobryomorpha</taxon>
        <taxon>Isotomoidea</taxon>
        <taxon>Isotomidae</taxon>
        <taxon>Proisotominae</taxon>
        <taxon>Folsomia</taxon>
    </lineage>
</organism>
<proteinExistence type="predicted"/>
<dbReference type="AlphaFoldDB" id="A0A226DLK9"/>
<evidence type="ECO:0000313" key="4">
    <source>
        <dbReference type="Proteomes" id="UP000198287"/>
    </source>
</evidence>
<comment type="caution">
    <text evidence="3">The sequence shown here is derived from an EMBL/GenBank/DDBJ whole genome shotgun (WGS) entry which is preliminary data.</text>
</comment>
<feature type="chain" id="PRO_5013347830" evidence="2">
    <location>
        <begin position="19"/>
        <end position="613"/>
    </location>
</feature>
<gene>
    <name evidence="3" type="ORF">Fcan01_18939</name>
</gene>
<protein>
    <submittedName>
        <fullName evidence="3">Uncharacterized protein</fullName>
    </submittedName>
</protein>
<feature type="transmembrane region" description="Helical" evidence="1">
    <location>
        <begin position="299"/>
        <end position="319"/>
    </location>
</feature>
<evidence type="ECO:0000256" key="2">
    <source>
        <dbReference type="SAM" id="SignalP"/>
    </source>
</evidence>
<keyword evidence="2" id="KW-0732">Signal</keyword>